<evidence type="ECO:0008006" key="4">
    <source>
        <dbReference type="Google" id="ProtNLM"/>
    </source>
</evidence>
<comment type="caution">
    <text evidence="2">The sequence shown here is derived from an EMBL/GenBank/DDBJ whole genome shotgun (WGS) entry which is preliminary data.</text>
</comment>
<accession>A0A2T4UVA9</accession>
<feature type="chain" id="PRO_5039522210" description="DUF3558 domain-containing protein" evidence="1">
    <location>
        <begin position="25"/>
        <end position="177"/>
    </location>
</feature>
<keyword evidence="3" id="KW-1185">Reference proteome</keyword>
<keyword evidence="1" id="KW-0732">Signal</keyword>
<evidence type="ECO:0000256" key="1">
    <source>
        <dbReference type="SAM" id="SignalP"/>
    </source>
</evidence>
<dbReference type="Proteomes" id="UP000241085">
    <property type="component" value="Unassembled WGS sequence"/>
</dbReference>
<evidence type="ECO:0000313" key="2">
    <source>
        <dbReference type="EMBL" id="PTL73467.1"/>
    </source>
</evidence>
<name>A0A2T4UVA9_9MICO</name>
<evidence type="ECO:0000313" key="3">
    <source>
        <dbReference type="Proteomes" id="UP000241085"/>
    </source>
</evidence>
<protein>
    <recommendedName>
        <fullName evidence="4">DUF3558 domain-containing protein</fullName>
    </recommendedName>
</protein>
<dbReference type="AlphaFoldDB" id="A0A2T4UVA9"/>
<organism evidence="2 3">
    <name type="scientific">Rathayibacter caricis DSM 15933</name>
    <dbReference type="NCBI Taxonomy" id="1328867"/>
    <lineage>
        <taxon>Bacteria</taxon>
        <taxon>Bacillati</taxon>
        <taxon>Actinomycetota</taxon>
        <taxon>Actinomycetes</taxon>
        <taxon>Micrococcales</taxon>
        <taxon>Microbacteriaceae</taxon>
        <taxon>Rathayibacter</taxon>
    </lineage>
</organism>
<reference evidence="2 3" key="1">
    <citation type="submission" date="2018-03" db="EMBL/GenBank/DDBJ databases">
        <title>Bacteriophage NCPPB3778 and a type I-E CRISPR drive the evolution of the US Biological Select Agent, Rathayibacter toxicus.</title>
        <authorList>
            <person name="Davis E.W.II."/>
            <person name="Tabima J.F."/>
            <person name="Weisberg A.J."/>
            <person name="Dantas Lopes L."/>
            <person name="Wiseman M.S."/>
            <person name="Wiseman M.S."/>
            <person name="Pupko T."/>
            <person name="Belcher M.S."/>
            <person name="Sechler A.J."/>
            <person name="Tancos M.A."/>
            <person name="Schroeder B.K."/>
            <person name="Murray T.D."/>
            <person name="Luster D.G."/>
            <person name="Schneider W.L."/>
            <person name="Rogers E."/>
            <person name="Andreote F.D."/>
            <person name="Grunwald N.J."/>
            <person name="Putnam M.L."/>
            <person name="Chang J.H."/>
        </authorList>
    </citation>
    <scope>NUCLEOTIDE SEQUENCE [LARGE SCALE GENOMIC DNA]</scope>
    <source>
        <strain evidence="2 3">DSM 15933</strain>
    </source>
</reference>
<proteinExistence type="predicted"/>
<dbReference type="PROSITE" id="PS51257">
    <property type="entry name" value="PROKAR_LIPOPROTEIN"/>
    <property type="match status" value="1"/>
</dbReference>
<gene>
    <name evidence="2" type="ORF">C1I63_11840</name>
</gene>
<feature type="signal peptide" evidence="1">
    <location>
        <begin position="1"/>
        <end position="24"/>
    </location>
</feature>
<sequence>MHRMRRPAALLLVVALSALTGCTAAPAPAPTVAGAITGTPVPLTCEELVPASALTGLWAAFTPDDSVERTDVSTEIAGYDGLVCGFSDDTGAELQIAVAHLDASLVEALKNEFFRTSNAVPTYGKPPAVEGYYEVASGRGVADVLLDEHWIEASSASFVEPGDPEPLVRAAVAAVGA</sequence>
<dbReference type="EMBL" id="PZPL01000001">
    <property type="protein sequence ID" value="PTL73467.1"/>
    <property type="molecule type" value="Genomic_DNA"/>
</dbReference>